<proteinExistence type="predicted"/>
<name>A0A6G4W9G7_9HYPH</name>
<dbReference type="Proteomes" id="UP001642900">
    <property type="component" value="Unassembled WGS sequence"/>
</dbReference>
<evidence type="ECO:0000313" key="2">
    <source>
        <dbReference type="Proteomes" id="UP001642900"/>
    </source>
</evidence>
<dbReference type="GO" id="GO:0016740">
    <property type="term" value="F:transferase activity"/>
    <property type="evidence" value="ECO:0007669"/>
    <property type="project" value="UniProtKB-KW"/>
</dbReference>
<protein>
    <submittedName>
        <fullName evidence="1">Galactosyl transferase</fullName>
    </submittedName>
</protein>
<reference evidence="1 2" key="1">
    <citation type="submission" date="2020-02" db="EMBL/GenBank/DDBJ databases">
        <title>Genome sequence of strain CCNWXJ40-4.</title>
        <authorList>
            <person name="Gao J."/>
            <person name="Sun J."/>
        </authorList>
    </citation>
    <scope>NUCLEOTIDE SEQUENCE [LARGE SCALE GENOMIC DNA]</scope>
    <source>
        <strain evidence="1 2">CCNWXJ 40-4</strain>
    </source>
</reference>
<sequence>MTLLTFIIPVRHQVNARDWSLLKANLTQTIASISNQTNGDWRGVIVANEGADLPDLPPRFSVERVTFPPNDMHEIGKSGSIKDVYDAFRADKGRRVLKGMLAARDSRFFMIVDDDDFVSARIVQYVSENPDANGWTINRGYIWDDGGKLLLGYDDFDHLCGTSLIIRSDLYGVPERFEDASLDWIKSMLGSHVRIADILAERGTPLAPLPFRGAVYRVAHRGSHSKAPSLLVKYFLSWEAMKRPRRLLRHLSKLRLVGETARQEFFGMPASPNA</sequence>
<dbReference type="InterPro" id="IPR029044">
    <property type="entry name" value="Nucleotide-diphossugar_trans"/>
</dbReference>
<evidence type="ECO:0000313" key="1">
    <source>
        <dbReference type="EMBL" id="NGO50777.1"/>
    </source>
</evidence>
<accession>A0A6G4W9G7</accession>
<comment type="caution">
    <text evidence="1">The sequence shown here is derived from an EMBL/GenBank/DDBJ whole genome shotgun (WGS) entry which is preliminary data.</text>
</comment>
<gene>
    <name evidence="1" type="ORF">G6N73_06220</name>
</gene>
<keyword evidence="2" id="KW-1185">Reference proteome</keyword>
<keyword evidence="1" id="KW-0808">Transferase</keyword>
<organism evidence="1 2">
    <name type="scientific">Allomesorhizobium camelthorni</name>
    <dbReference type="NCBI Taxonomy" id="475069"/>
    <lineage>
        <taxon>Bacteria</taxon>
        <taxon>Pseudomonadati</taxon>
        <taxon>Pseudomonadota</taxon>
        <taxon>Alphaproteobacteria</taxon>
        <taxon>Hyphomicrobiales</taxon>
        <taxon>Phyllobacteriaceae</taxon>
        <taxon>Allomesorhizobium</taxon>
    </lineage>
</organism>
<dbReference type="AlphaFoldDB" id="A0A6G4W9G7"/>
<dbReference type="SUPFAM" id="SSF53448">
    <property type="entry name" value="Nucleotide-diphospho-sugar transferases"/>
    <property type="match status" value="1"/>
</dbReference>
<dbReference type="RefSeq" id="WP_165024810.1">
    <property type="nucleotide sequence ID" value="NZ_JAAKZF010000004.1"/>
</dbReference>
<dbReference type="EMBL" id="JAAKZF010000004">
    <property type="protein sequence ID" value="NGO50777.1"/>
    <property type="molecule type" value="Genomic_DNA"/>
</dbReference>